<dbReference type="EMBL" id="OX365902">
    <property type="protein sequence ID" value="CAI4062603.1"/>
    <property type="molecule type" value="Genomic_DNA"/>
</dbReference>
<dbReference type="OrthoDB" id="4049661at2759"/>
<sequence>MYFQEREVDGYGHDREREAHSFLDTLSDTLDSICIEELGDGTSIFNGDSVRFEGFDINRRLFCLGSNVKDEDENDNEDENIIKNILPQSTKLRGTVRQKGKLSRGVVLVAENSKRCHAESSLDLSEDYDTQYDDSYEIIEQEENSVRPCGCHKSRKAKCFKELEIESLEKGDIKKSLFYKDINEWCKEYEINKTREICVPLIHEFCLNKGDSDSLF</sequence>
<gene>
    <name evidence="1" type="primary">SKDI07G4030</name>
    <name evidence="1" type="ORF">SKDI_07G4030</name>
</gene>
<name>A0AA35JJN2_SACK1</name>
<reference evidence="1" key="1">
    <citation type="submission" date="2022-10" db="EMBL/GenBank/DDBJ databases">
        <authorList>
            <person name="Byrne P K."/>
        </authorList>
    </citation>
    <scope>NUCLEOTIDE SEQUENCE</scope>
    <source>
        <strain evidence="1">IFO1802</strain>
    </source>
</reference>
<organism evidence="1 2">
    <name type="scientific">Saccharomyces kudriavzevii (strain ATCC MYA-4449 / AS 2.2408 / CBS 8840 / NBRC 1802 / NCYC 2889)</name>
    <name type="common">Yeast</name>
    <dbReference type="NCBI Taxonomy" id="226230"/>
    <lineage>
        <taxon>Eukaryota</taxon>
        <taxon>Fungi</taxon>
        <taxon>Dikarya</taxon>
        <taxon>Ascomycota</taxon>
        <taxon>Saccharomycotina</taxon>
        <taxon>Saccharomycetes</taxon>
        <taxon>Saccharomycetales</taxon>
        <taxon>Saccharomycetaceae</taxon>
        <taxon>Saccharomyces</taxon>
    </lineage>
</organism>
<dbReference type="Proteomes" id="UP001162087">
    <property type="component" value="Chromosome 7"/>
</dbReference>
<protein>
    <submittedName>
        <fullName evidence="1">Uncharacterized protein</fullName>
    </submittedName>
</protein>
<accession>A0AA35JJN2</accession>
<proteinExistence type="predicted"/>
<evidence type="ECO:0000313" key="2">
    <source>
        <dbReference type="Proteomes" id="UP001162087"/>
    </source>
</evidence>
<keyword evidence="2" id="KW-1185">Reference proteome</keyword>
<evidence type="ECO:0000313" key="1">
    <source>
        <dbReference type="EMBL" id="CAI4062603.1"/>
    </source>
</evidence>